<evidence type="ECO:0000313" key="4">
    <source>
        <dbReference type="Proteomes" id="UP000254771"/>
    </source>
</evidence>
<dbReference type="PIRSF" id="PIRSF028408">
    <property type="entry name" value="UCP028408"/>
    <property type="match status" value="1"/>
</dbReference>
<dbReference type="InterPro" id="IPR014544">
    <property type="entry name" value="UCP028408"/>
</dbReference>
<evidence type="ECO:0000259" key="2">
    <source>
        <dbReference type="Pfam" id="PF11795"/>
    </source>
</evidence>
<evidence type="ECO:0000313" key="3">
    <source>
        <dbReference type="EMBL" id="RDH88610.1"/>
    </source>
</evidence>
<comment type="caution">
    <text evidence="3">The sequence shown here is derived from an EMBL/GenBank/DDBJ whole genome shotgun (WGS) entry which is preliminary data.</text>
</comment>
<evidence type="ECO:0000259" key="1">
    <source>
        <dbReference type="Pfam" id="PF09983"/>
    </source>
</evidence>
<dbReference type="EMBL" id="QFXE01000001">
    <property type="protein sequence ID" value="RDH88610.1"/>
    <property type="molecule type" value="Genomic_DNA"/>
</dbReference>
<proteinExistence type="predicted"/>
<reference evidence="3 4" key="1">
    <citation type="journal article" date="2018" name="ISME J.">
        <title>Endosymbiont genomes yield clues of tubeworm success.</title>
        <authorList>
            <person name="Li Y."/>
            <person name="Liles M.R."/>
            <person name="Halanych K.M."/>
        </authorList>
    </citation>
    <scope>NUCLEOTIDE SEQUENCE [LARGE SCALE GENOMIC DNA]</scope>
    <source>
        <strain evidence="3">A1462</strain>
    </source>
</reference>
<feature type="domain" description="Wadjet protein JetD C-terminal" evidence="1">
    <location>
        <begin position="205"/>
        <end position="374"/>
    </location>
</feature>
<organism evidence="3 4">
    <name type="scientific">endosymbiont of Escarpia spicata</name>
    <dbReference type="NCBI Taxonomy" id="2200908"/>
    <lineage>
        <taxon>Bacteria</taxon>
        <taxon>Pseudomonadati</taxon>
        <taxon>Pseudomonadota</taxon>
        <taxon>Gammaproteobacteria</taxon>
        <taxon>sulfur-oxidizing symbionts</taxon>
    </lineage>
</organism>
<accession>A0A370DVD1</accession>
<sequence>MKKPEALRHKLRRQWQNGKLREQRLLDHNAWPVTLPIGKPSPALISREISAVRKHIELWRKVTAGAIDWQLVNYRSTAEAVQLPLNWVLKSADEWIEAMADETIRQEYLLLSTILADVDPLFHSLLIHQRQQVLSREAEETIKACEVALLLESGCAEGKPLRTLSIAGCDSKFFERNRTLVGKLLEMRFGQQVIEQGLEHFLGALDESEHWLLVAPLEVGLLPFKQQRVRSSELAQTPLPGSHLLIVENERSLYQLPSLPNTIAILGAGLNLSWMQAAWISNKSIAYWGDIDTWGLSMLATARSYQVALTPLLMDEETFEYCNEEKAVAEPVTAGESTPSKLTEQEGALYQQLCQLDRGRLEQEFLPDDLVKNEITRWHSLA</sequence>
<dbReference type="InterPro" id="IPR024537">
    <property type="entry name" value="DUF3322"/>
</dbReference>
<evidence type="ECO:0008006" key="5">
    <source>
        <dbReference type="Google" id="ProtNLM"/>
    </source>
</evidence>
<dbReference type="InterPro" id="IPR024534">
    <property type="entry name" value="JetD_C"/>
</dbReference>
<protein>
    <recommendedName>
        <fullName evidence="5">Wadjet protein JetD C-terminal domain-containing protein</fullName>
    </recommendedName>
</protein>
<dbReference type="Proteomes" id="UP000254771">
    <property type="component" value="Unassembled WGS sequence"/>
</dbReference>
<dbReference type="Pfam" id="PF09983">
    <property type="entry name" value="JetD_C"/>
    <property type="match status" value="1"/>
</dbReference>
<name>A0A370DVD1_9GAMM</name>
<dbReference type="Pfam" id="PF11795">
    <property type="entry name" value="DUF3322"/>
    <property type="match status" value="1"/>
</dbReference>
<feature type="domain" description="DUF3322" evidence="2">
    <location>
        <begin position="4"/>
        <end position="185"/>
    </location>
</feature>
<gene>
    <name evidence="3" type="ORF">DIZ78_01375</name>
</gene>
<dbReference type="AlphaFoldDB" id="A0A370DVD1"/>
<keyword evidence="4" id="KW-1185">Reference proteome</keyword>